<dbReference type="EMBL" id="MN296415">
    <property type="protein sequence ID" value="QHW05438.1"/>
    <property type="molecule type" value="mRNA"/>
</dbReference>
<evidence type="ECO:0000259" key="8">
    <source>
        <dbReference type="PROSITE" id="PS50888"/>
    </source>
</evidence>
<dbReference type="PANTHER" id="PTHR45776:SF2">
    <property type="entry name" value="MIP04163P"/>
    <property type="match status" value="1"/>
</dbReference>
<dbReference type="InterPro" id="IPR031867">
    <property type="entry name" value="MiT/TFE_N"/>
</dbReference>
<evidence type="ECO:0000256" key="5">
    <source>
        <dbReference type="ARBA" id="ARBA00023163"/>
    </source>
</evidence>
<dbReference type="GO" id="GO:0005634">
    <property type="term" value="C:nucleus"/>
    <property type="evidence" value="ECO:0007669"/>
    <property type="project" value="UniProtKB-SubCell"/>
</dbReference>
<feature type="domain" description="BHLH" evidence="8">
    <location>
        <begin position="264"/>
        <end position="317"/>
    </location>
</feature>
<feature type="compositionally biased region" description="Polar residues" evidence="7">
    <location>
        <begin position="435"/>
        <end position="449"/>
    </location>
</feature>
<keyword evidence="5" id="KW-0804">Transcription</keyword>
<dbReference type="SUPFAM" id="SSF47459">
    <property type="entry name" value="HLH, helix-loop-helix DNA-binding domain"/>
    <property type="match status" value="1"/>
</dbReference>
<dbReference type="AlphaFoldDB" id="A0A858A0B4"/>
<evidence type="ECO:0000256" key="6">
    <source>
        <dbReference type="ARBA" id="ARBA00023242"/>
    </source>
</evidence>
<evidence type="ECO:0000256" key="4">
    <source>
        <dbReference type="ARBA" id="ARBA00023125"/>
    </source>
</evidence>
<dbReference type="Pfam" id="PF00010">
    <property type="entry name" value="HLH"/>
    <property type="match status" value="1"/>
</dbReference>
<dbReference type="InterPro" id="IPR011598">
    <property type="entry name" value="bHLH_dom"/>
</dbReference>
<accession>A0A858A0B4</accession>
<comment type="subcellular location">
    <subcellularLocation>
        <location evidence="1">Nucleus</location>
    </subcellularLocation>
</comment>
<keyword evidence="4" id="KW-0238">DNA-binding</keyword>
<keyword evidence="3" id="KW-0805">Transcription regulation</keyword>
<evidence type="ECO:0000256" key="7">
    <source>
        <dbReference type="SAM" id="MobiDB-lite"/>
    </source>
</evidence>
<dbReference type="SMART" id="SM00353">
    <property type="entry name" value="HLH"/>
    <property type="match status" value="1"/>
</dbReference>
<comment type="similarity">
    <text evidence="2">Belongs to the MiT/TFE family.</text>
</comment>
<evidence type="ECO:0000256" key="3">
    <source>
        <dbReference type="ARBA" id="ARBA00023015"/>
    </source>
</evidence>
<dbReference type="Pfam" id="PF15951">
    <property type="entry name" value="MITF_TFEB_C_3_N"/>
    <property type="match status" value="1"/>
</dbReference>
<dbReference type="InterPro" id="IPR036638">
    <property type="entry name" value="HLH_DNA-bd_sf"/>
</dbReference>
<evidence type="ECO:0000256" key="2">
    <source>
        <dbReference type="ARBA" id="ARBA00008289"/>
    </source>
</evidence>
<sequence length="449" mass="50538">MQDSGIEYDISSLTDADGILGEEKYYELKSKVINQSPKVEIKNASNPLRTNIRQQLMRQQMQDEEKKKMITSNRQYLSLPKTIKTETQAASTEIPTTVLKVKTCLENPTQFHVQQNQKRQISQFLTTDAKVHASSLPVHTTISAANLVTMSGSAPVDPDSPLSAGLSSAATSVSDINDMDNILSDILSLEHADPQVDPDLSLIEPTLNQMAATIPHSNLMNSVFEVQSPEQTSPSSSSCPANFNIKVPDFMTDEEARLWQKDRQKKDNHNMIERRRRFNINDRIKELGTMLPKSVDPDMRQNKGTILKASVDYIRRLKRDQDKLKQFETRQRSLETTNRKLLIKLQQMELVMKAHGLTTGLENEMDNLSVVSQPINMFQVQTQSQPQHQPQSEMNLMQHQQLVGLLGDGQIDISQIEEFMDDSSQMASDPMLSSAPVSPSQMSESNDLL</sequence>
<dbReference type="GO" id="GO:0000978">
    <property type="term" value="F:RNA polymerase II cis-regulatory region sequence-specific DNA binding"/>
    <property type="evidence" value="ECO:0007669"/>
    <property type="project" value="TreeGrafter"/>
</dbReference>
<keyword evidence="6" id="KW-0539">Nucleus</keyword>
<gene>
    <name evidence="9" type="primary">Mitf</name>
</gene>
<organism evidence="9">
    <name type="scientific">Pteria penguin</name>
    <name type="common">Winged pearl oyster</name>
    <name type="synonym">Magnavicula penguin</name>
    <dbReference type="NCBI Taxonomy" id="113549"/>
    <lineage>
        <taxon>Eukaryota</taxon>
        <taxon>Metazoa</taxon>
        <taxon>Spiralia</taxon>
        <taxon>Lophotrochozoa</taxon>
        <taxon>Mollusca</taxon>
        <taxon>Bivalvia</taxon>
        <taxon>Autobranchia</taxon>
        <taxon>Pteriomorphia</taxon>
        <taxon>Pterioida</taxon>
        <taxon>Pterioidea</taxon>
        <taxon>Pteriidae</taxon>
        <taxon>Pteria</taxon>
    </lineage>
</organism>
<proteinExistence type="evidence at transcript level"/>
<dbReference type="PANTHER" id="PTHR45776">
    <property type="entry name" value="MIP04163P"/>
    <property type="match status" value="1"/>
</dbReference>
<reference evidence="9" key="1">
    <citation type="submission" date="2019-08" db="EMBL/GenBank/DDBJ databases">
        <authorList>
            <person name="Yu F."/>
        </authorList>
    </citation>
    <scope>NUCLEOTIDE SEQUENCE</scope>
</reference>
<dbReference type="CDD" id="cd11397">
    <property type="entry name" value="bHLHzip_MITF_like"/>
    <property type="match status" value="1"/>
</dbReference>
<dbReference type="Gene3D" id="4.10.280.10">
    <property type="entry name" value="Helix-loop-helix DNA-binding domain"/>
    <property type="match status" value="1"/>
</dbReference>
<protein>
    <submittedName>
        <fullName evidence="9">Microphthalmia transcription factor</fullName>
    </submittedName>
</protein>
<evidence type="ECO:0000313" key="9">
    <source>
        <dbReference type="EMBL" id="QHW05438.1"/>
    </source>
</evidence>
<evidence type="ECO:0000256" key="1">
    <source>
        <dbReference type="ARBA" id="ARBA00004123"/>
    </source>
</evidence>
<feature type="region of interest" description="Disordered" evidence="7">
    <location>
        <begin position="422"/>
        <end position="449"/>
    </location>
</feature>
<name>A0A858A0B4_PTEPN</name>
<dbReference type="GO" id="GO:0046983">
    <property type="term" value="F:protein dimerization activity"/>
    <property type="evidence" value="ECO:0007669"/>
    <property type="project" value="InterPro"/>
</dbReference>
<dbReference type="GO" id="GO:0000981">
    <property type="term" value="F:DNA-binding transcription factor activity, RNA polymerase II-specific"/>
    <property type="evidence" value="ECO:0007669"/>
    <property type="project" value="TreeGrafter"/>
</dbReference>
<dbReference type="PROSITE" id="PS50888">
    <property type="entry name" value="BHLH"/>
    <property type="match status" value="1"/>
</dbReference>